<feature type="chain" id="PRO_5008147385" evidence="1">
    <location>
        <begin position="24"/>
        <end position="257"/>
    </location>
</feature>
<reference evidence="3" key="3">
    <citation type="submission" date="2016-06" db="UniProtKB">
        <authorList>
            <consortium name="WormBaseParasite"/>
        </authorList>
    </citation>
    <scope>IDENTIFICATION</scope>
</reference>
<keyword evidence="1" id="KW-0732">Signal</keyword>
<dbReference type="AlphaFoldDB" id="A0A183CBZ0"/>
<feature type="signal peptide" evidence="1">
    <location>
        <begin position="1"/>
        <end position="23"/>
    </location>
</feature>
<sequence length="257" mass="29153">MSSTTVLIMLILVASAFVVQVDAGWFRNTSPYAVAAAGHGVYGYNGYGYGRSAVASAGHQRLPNLLTRYRDDGYVRTSMRSMQALAFVPPQFVYNYFCIVMSTLEPTPELQEFILYFVNTWLGPRRIIQNEEILEEDAGGAADNWIRGQIEALNLALTDALFPIELWNVMERGWHSAWNVHLKGNQRASSFARKMVEEDDTWQHIVTDFQGAPADGIKGPYDTRKAQYIRQDRNLEALVADFQNRDPLEFLRSCAYH</sequence>
<protein>
    <submittedName>
        <fullName evidence="3">Uncharacterized protein</fullName>
    </submittedName>
</protein>
<reference evidence="2" key="1">
    <citation type="submission" date="2013-12" db="EMBL/GenBank/DDBJ databases">
        <authorList>
            <person name="Aslett M."/>
        </authorList>
    </citation>
    <scope>NUCLEOTIDE SEQUENCE [LARGE SCALE GENOMIC DNA]</scope>
    <source>
        <strain evidence="2">Lindley</strain>
    </source>
</reference>
<name>A0A183CBZ0_GLOPA</name>
<accession>A0A183CBZ0</accession>
<evidence type="ECO:0000256" key="1">
    <source>
        <dbReference type="SAM" id="SignalP"/>
    </source>
</evidence>
<proteinExistence type="predicted"/>
<dbReference type="WBParaSite" id="GPLIN_001039100">
    <property type="protein sequence ID" value="GPLIN_001039100"/>
    <property type="gene ID" value="GPLIN_001039100"/>
</dbReference>
<organism evidence="2 3">
    <name type="scientific">Globodera pallida</name>
    <name type="common">Potato cyst nematode worm</name>
    <name type="synonym">Heterodera pallida</name>
    <dbReference type="NCBI Taxonomy" id="36090"/>
    <lineage>
        <taxon>Eukaryota</taxon>
        <taxon>Metazoa</taxon>
        <taxon>Ecdysozoa</taxon>
        <taxon>Nematoda</taxon>
        <taxon>Chromadorea</taxon>
        <taxon>Rhabditida</taxon>
        <taxon>Tylenchina</taxon>
        <taxon>Tylenchomorpha</taxon>
        <taxon>Tylenchoidea</taxon>
        <taxon>Heteroderidae</taxon>
        <taxon>Heteroderinae</taxon>
        <taxon>Globodera</taxon>
    </lineage>
</organism>
<evidence type="ECO:0000313" key="2">
    <source>
        <dbReference type="Proteomes" id="UP000050741"/>
    </source>
</evidence>
<keyword evidence="2" id="KW-1185">Reference proteome</keyword>
<reference evidence="2" key="2">
    <citation type="submission" date="2014-05" db="EMBL/GenBank/DDBJ databases">
        <title>The genome and life-stage specific transcriptomes of Globodera pallida elucidate key aspects of plant parasitism by a cyst nematode.</title>
        <authorList>
            <person name="Cotton J.A."/>
            <person name="Lilley C.J."/>
            <person name="Jones L.M."/>
            <person name="Kikuchi T."/>
            <person name="Reid A.J."/>
            <person name="Thorpe P."/>
            <person name="Tsai I.J."/>
            <person name="Beasley H."/>
            <person name="Blok V."/>
            <person name="Cock P.J.A."/>
            <person name="Van den Akker S.E."/>
            <person name="Holroyd N."/>
            <person name="Hunt M."/>
            <person name="Mantelin S."/>
            <person name="Naghra H."/>
            <person name="Pain A."/>
            <person name="Palomares-Rius J.E."/>
            <person name="Zarowiecki M."/>
            <person name="Berriman M."/>
            <person name="Jones J.T."/>
            <person name="Urwin P.E."/>
        </authorList>
    </citation>
    <scope>NUCLEOTIDE SEQUENCE [LARGE SCALE GENOMIC DNA]</scope>
    <source>
        <strain evidence="2">Lindley</strain>
    </source>
</reference>
<evidence type="ECO:0000313" key="3">
    <source>
        <dbReference type="WBParaSite" id="GPLIN_001039100"/>
    </source>
</evidence>
<dbReference type="Proteomes" id="UP000050741">
    <property type="component" value="Unassembled WGS sequence"/>
</dbReference>